<feature type="transmembrane region" description="Helical" evidence="10">
    <location>
        <begin position="378"/>
        <end position="398"/>
    </location>
</feature>
<dbReference type="InterPro" id="IPR018076">
    <property type="entry name" value="T2SS_GspF_dom"/>
</dbReference>
<evidence type="ECO:0000256" key="8">
    <source>
        <dbReference type="ARBA" id="ARBA00023136"/>
    </source>
</evidence>
<evidence type="ECO:0000256" key="7">
    <source>
        <dbReference type="ARBA" id="ARBA00022989"/>
    </source>
</evidence>
<dbReference type="PRINTS" id="PR00812">
    <property type="entry name" value="BCTERIALGSPF"/>
</dbReference>
<evidence type="ECO:0000256" key="6">
    <source>
        <dbReference type="ARBA" id="ARBA00022692"/>
    </source>
</evidence>
<dbReference type="InterPro" id="IPR042094">
    <property type="entry name" value="T2SS_GspF_sf"/>
</dbReference>
<comment type="caution">
    <text evidence="12">The sequence shown here is derived from an EMBL/GenBank/DDBJ whole genome shotgun (WGS) entry which is preliminary data.</text>
</comment>
<dbReference type="Pfam" id="PF00482">
    <property type="entry name" value="T2SSF"/>
    <property type="match status" value="2"/>
</dbReference>
<evidence type="ECO:0000256" key="10">
    <source>
        <dbReference type="SAM" id="Phobius"/>
    </source>
</evidence>
<evidence type="ECO:0000256" key="3">
    <source>
        <dbReference type="ARBA" id="ARBA00022448"/>
    </source>
</evidence>
<evidence type="ECO:0000256" key="4">
    <source>
        <dbReference type="ARBA" id="ARBA00022475"/>
    </source>
</evidence>
<sequence length="407" mass="44233">MAVKALKTSTFAWEGTNKQGAKIKGEASGQNPALVKAQLRKQGINPTKVRKKSASLFSAGKKIKPLDIALFTRQMATMMKAGVPLLQSFEIISEGFENPNMRKVVDDLKQEVAAGNSFASALRKQPQYFDDLYCNLVDSGEQSGALETLLERVASYKEKTEALKAKIKKAMTYPISVVVVAVIVTTILLLKVVPAFEDVFKSFGAELPAFTQMVVALSKGLQQWWFLIVVALFAFAFIFKEARKRSEGFRNWLDRSLLKLPVIGDILYKSAVARYARTLSTTFSAGVPLVEALDSVSGATGNVVFKNAVNKIKVDVSSGVQLNFAMRATNVFPSLAVQMTAIGEESGALDAMLDKVATFYEDDVDNMVDNMATLIEPMIMAVLGVLVGGLIIAMYLPIFQLGSIVGG</sequence>
<dbReference type="EMBL" id="JAYEET010000039">
    <property type="protein sequence ID" value="MEA1606753.1"/>
    <property type="molecule type" value="Genomic_DNA"/>
</dbReference>
<dbReference type="Proteomes" id="UP001292571">
    <property type="component" value="Unassembled WGS sequence"/>
</dbReference>
<protein>
    <submittedName>
        <fullName evidence="12">Type II secretion system F family protein</fullName>
    </submittedName>
</protein>
<organism evidence="12 13">
    <name type="scientific">Pseudomonas spirodelae</name>
    <dbReference type="NCBI Taxonomy" id="3101751"/>
    <lineage>
        <taxon>Bacteria</taxon>
        <taxon>Pseudomonadati</taxon>
        <taxon>Pseudomonadota</taxon>
        <taxon>Gammaproteobacteria</taxon>
        <taxon>Pseudomonadales</taxon>
        <taxon>Pseudomonadaceae</taxon>
        <taxon>Pseudomonas</taxon>
    </lineage>
</organism>
<gene>
    <name evidence="12" type="ORF">SOP97_13145</name>
</gene>
<dbReference type="RefSeq" id="WP_322949417.1">
    <property type="nucleotide sequence ID" value="NZ_JAYEET010000039.1"/>
</dbReference>
<dbReference type="InterPro" id="IPR001992">
    <property type="entry name" value="T2SS_GspF/T4SS_PilC_CS"/>
</dbReference>
<feature type="transmembrane region" description="Helical" evidence="10">
    <location>
        <begin position="173"/>
        <end position="193"/>
    </location>
</feature>
<comment type="similarity">
    <text evidence="2 9">Belongs to the GSP F family.</text>
</comment>
<keyword evidence="4" id="KW-1003">Cell membrane</keyword>
<evidence type="ECO:0000256" key="5">
    <source>
        <dbReference type="ARBA" id="ARBA00022519"/>
    </source>
</evidence>
<name>A0ABU5PB01_9PSED</name>
<dbReference type="InterPro" id="IPR003004">
    <property type="entry name" value="GspF/PilC"/>
</dbReference>
<evidence type="ECO:0000256" key="1">
    <source>
        <dbReference type="ARBA" id="ARBA00004429"/>
    </source>
</evidence>
<evidence type="ECO:0000256" key="2">
    <source>
        <dbReference type="ARBA" id="ARBA00005745"/>
    </source>
</evidence>
<evidence type="ECO:0000259" key="11">
    <source>
        <dbReference type="Pfam" id="PF00482"/>
    </source>
</evidence>
<evidence type="ECO:0000256" key="9">
    <source>
        <dbReference type="RuleBase" id="RU003923"/>
    </source>
</evidence>
<dbReference type="PANTHER" id="PTHR30012">
    <property type="entry name" value="GENERAL SECRETION PATHWAY PROTEIN"/>
    <property type="match status" value="1"/>
</dbReference>
<comment type="subcellular location">
    <subcellularLocation>
        <location evidence="1 9">Cell inner membrane</location>
        <topology evidence="1 9">Multi-pass membrane protein</topology>
    </subcellularLocation>
</comment>
<keyword evidence="13" id="KW-1185">Reference proteome</keyword>
<keyword evidence="6 9" id="KW-0812">Transmembrane</keyword>
<feature type="domain" description="Type II secretion system protein GspF" evidence="11">
    <location>
        <begin position="276"/>
        <end position="397"/>
    </location>
</feature>
<feature type="domain" description="Type II secretion system protein GspF" evidence="11">
    <location>
        <begin position="71"/>
        <end position="194"/>
    </location>
</feature>
<dbReference type="PANTHER" id="PTHR30012:SF7">
    <property type="entry name" value="PROTEIN TRANSPORT PROTEIN HOFC HOMOLOG"/>
    <property type="match status" value="1"/>
</dbReference>
<keyword evidence="8 10" id="KW-0472">Membrane</keyword>
<keyword evidence="7 10" id="KW-1133">Transmembrane helix</keyword>
<keyword evidence="3 9" id="KW-0813">Transport</keyword>
<evidence type="ECO:0000313" key="12">
    <source>
        <dbReference type="EMBL" id="MEA1606753.1"/>
    </source>
</evidence>
<dbReference type="Gene3D" id="1.20.81.30">
    <property type="entry name" value="Type II secretion system (T2SS), domain F"/>
    <property type="match status" value="2"/>
</dbReference>
<keyword evidence="5" id="KW-0997">Cell inner membrane</keyword>
<reference evidence="12 13" key="1">
    <citation type="submission" date="2023-12" db="EMBL/GenBank/DDBJ databases">
        <title>Pseudomonas sp. T5W1.</title>
        <authorList>
            <person name="Maltman C."/>
        </authorList>
    </citation>
    <scope>NUCLEOTIDE SEQUENCE [LARGE SCALE GENOMIC DNA]</scope>
    <source>
        <strain evidence="12 13">T5W1</strain>
    </source>
</reference>
<evidence type="ECO:0000313" key="13">
    <source>
        <dbReference type="Proteomes" id="UP001292571"/>
    </source>
</evidence>
<feature type="transmembrane region" description="Helical" evidence="10">
    <location>
        <begin position="223"/>
        <end position="239"/>
    </location>
</feature>
<accession>A0ABU5PB01</accession>
<dbReference type="PROSITE" id="PS00874">
    <property type="entry name" value="T2SP_F"/>
    <property type="match status" value="1"/>
</dbReference>
<proteinExistence type="inferred from homology"/>